<dbReference type="Proteomes" id="UP001162800">
    <property type="component" value="Chromosome"/>
</dbReference>
<dbReference type="Gene3D" id="3.40.50.300">
    <property type="entry name" value="P-loop containing nucleotide triphosphate hydrolases"/>
    <property type="match status" value="1"/>
</dbReference>
<feature type="compositionally biased region" description="Polar residues" evidence="1">
    <location>
        <begin position="359"/>
        <end position="382"/>
    </location>
</feature>
<gene>
    <name evidence="4" type="ORF">M9799_13785</name>
</gene>
<organism evidence="4 5">
    <name type="scientific">Comamonas endophytica</name>
    <dbReference type="NCBI Taxonomy" id="2949090"/>
    <lineage>
        <taxon>Bacteria</taxon>
        <taxon>Pseudomonadati</taxon>
        <taxon>Pseudomonadota</taxon>
        <taxon>Betaproteobacteria</taxon>
        <taxon>Burkholderiales</taxon>
        <taxon>Comamonadaceae</taxon>
        <taxon>Comamonas</taxon>
    </lineage>
</organism>
<name>A0ABY6G7X8_9BURK</name>
<feature type="region of interest" description="Disordered" evidence="1">
    <location>
        <begin position="316"/>
        <end position="382"/>
    </location>
</feature>
<evidence type="ECO:0000256" key="2">
    <source>
        <dbReference type="SAM" id="Phobius"/>
    </source>
</evidence>
<evidence type="ECO:0000256" key="1">
    <source>
        <dbReference type="SAM" id="MobiDB-lite"/>
    </source>
</evidence>
<sequence>MLTLITGAPGSGKSAALVSMLSELASDGRQLYVNGIPDLQIQHEPLAEPEKWPEVVPDGSVIIIDEVQRVWRPRGPGQKVPDHVAMLETHRHRGLDFYIITQGPNLVDSNVRALVGRHVHLRDLGILGRWWYEWPECADNCRTSWKNAPIKKRYRLPKRIFGQYKSASIHVKPVRSVPWMLAVMVVALLTVGGMSWVAYNAITDRMNPGGKLAAQQPEKPGVGGSPVQQVTGPSAPPEPSFIDDRIAFIPRISSRPETAPAYDSLRVVVNMPQVAGAVCFKGACKCLTQQATDAGLSPEECADWMRNPTFDHYRKPEAAQPSRVPAGDPSANTAAAAGGQVVPMASSSVNARVADRESSGTTQPAYLQALATRNSQVRSTIN</sequence>
<dbReference type="Pfam" id="PF05707">
    <property type="entry name" value="Zot"/>
    <property type="match status" value="1"/>
</dbReference>
<keyword evidence="2" id="KW-1133">Transmembrane helix</keyword>
<evidence type="ECO:0000313" key="4">
    <source>
        <dbReference type="EMBL" id="UYG51149.1"/>
    </source>
</evidence>
<keyword evidence="2" id="KW-0812">Transmembrane</keyword>
<keyword evidence="2" id="KW-0472">Membrane</keyword>
<proteinExistence type="predicted"/>
<feature type="transmembrane region" description="Helical" evidence="2">
    <location>
        <begin position="179"/>
        <end position="202"/>
    </location>
</feature>
<keyword evidence="5" id="KW-1185">Reference proteome</keyword>
<dbReference type="SUPFAM" id="SSF52540">
    <property type="entry name" value="P-loop containing nucleoside triphosphate hydrolases"/>
    <property type="match status" value="1"/>
</dbReference>
<accession>A0ABY6G7X8</accession>
<dbReference type="InterPro" id="IPR027417">
    <property type="entry name" value="P-loop_NTPase"/>
</dbReference>
<dbReference type="InterPro" id="IPR008900">
    <property type="entry name" value="Zot_N"/>
</dbReference>
<protein>
    <submittedName>
        <fullName evidence="4">Zonular occludens toxin domain-containing protein</fullName>
    </submittedName>
</protein>
<evidence type="ECO:0000313" key="5">
    <source>
        <dbReference type="Proteomes" id="UP001162800"/>
    </source>
</evidence>
<feature type="domain" description="Zona occludens toxin N-terminal" evidence="3">
    <location>
        <begin position="48"/>
        <end position="170"/>
    </location>
</feature>
<reference evidence="4" key="1">
    <citation type="submission" date="2022-09" db="EMBL/GenBank/DDBJ databases">
        <title>The complete genome of Acidovorax sp. 5MLIR.</title>
        <authorList>
            <person name="Liu L."/>
            <person name="Yue J."/>
            <person name="Yang F."/>
            <person name="Yuan J."/>
            <person name="Li L."/>
        </authorList>
    </citation>
    <scope>NUCLEOTIDE SEQUENCE</scope>
    <source>
        <strain evidence="4">5MLIR</strain>
    </source>
</reference>
<dbReference type="EMBL" id="CP106881">
    <property type="protein sequence ID" value="UYG51149.1"/>
    <property type="molecule type" value="Genomic_DNA"/>
</dbReference>
<feature type="region of interest" description="Disordered" evidence="1">
    <location>
        <begin position="210"/>
        <end position="239"/>
    </location>
</feature>
<evidence type="ECO:0000259" key="3">
    <source>
        <dbReference type="Pfam" id="PF05707"/>
    </source>
</evidence>